<dbReference type="PANTHER" id="PTHR12205:SF0">
    <property type="entry name" value="CENTROMERE_KINETOCHORE PROTEIN ZW10 HOMOLOG"/>
    <property type="match status" value="1"/>
</dbReference>
<dbReference type="GO" id="GO:0007094">
    <property type="term" value="P:mitotic spindle assembly checkpoint signaling"/>
    <property type="evidence" value="ECO:0007669"/>
    <property type="project" value="TreeGrafter"/>
</dbReference>
<dbReference type="InterPro" id="IPR048344">
    <property type="entry name" value="Zw10_middle"/>
</dbReference>
<evidence type="ECO:0000313" key="4">
    <source>
        <dbReference type="WBParaSite" id="PSU_v2.g6187.t1"/>
    </source>
</evidence>
<dbReference type="GO" id="GO:0006888">
    <property type="term" value="P:endoplasmic reticulum to Golgi vesicle-mediated transport"/>
    <property type="evidence" value="ECO:0007669"/>
    <property type="project" value="TreeGrafter"/>
</dbReference>
<keyword evidence="1" id="KW-0175">Coiled coil</keyword>
<dbReference type="GO" id="GO:0005737">
    <property type="term" value="C:cytoplasm"/>
    <property type="evidence" value="ECO:0007669"/>
    <property type="project" value="GOC"/>
</dbReference>
<dbReference type="GO" id="GO:1990423">
    <property type="term" value="C:RZZ complex"/>
    <property type="evidence" value="ECO:0007669"/>
    <property type="project" value="TreeGrafter"/>
</dbReference>
<dbReference type="PANTHER" id="PTHR12205">
    <property type="entry name" value="CENTROMERE/KINETOCHORE PROTEIN ZW10"/>
    <property type="match status" value="1"/>
</dbReference>
<dbReference type="Proteomes" id="UP000887577">
    <property type="component" value="Unplaced"/>
</dbReference>
<evidence type="ECO:0000313" key="3">
    <source>
        <dbReference type="Proteomes" id="UP000887577"/>
    </source>
</evidence>
<evidence type="ECO:0000256" key="1">
    <source>
        <dbReference type="SAM" id="Coils"/>
    </source>
</evidence>
<dbReference type="AlphaFoldDB" id="A0A914Z278"/>
<evidence type="ECO:0000259" key="2">
    <source>
        <dbReference type="Pfam" id="PF20665"/>
    </source>
</evidence>
<feature type="coiled-coil region" evidence="1">
    <location>
        <begin position="67"/>
        <end position="94"/>
    </location>
</feature>
<keyword evidence="3" id="KW-1185">Reference proteome</keyword>
<proteinExistence type="predicted"/>
<reference evidence="4" key="1">
    <citation type="submission" date="2022-11" db="UniProtKB">
        <authorList>
            <consortium name="WormBaseParasite"/>
        </authorList>
    </citation>
    <scope>IDENTIFICATION</scope>
</reference>
<feature type="domain" description="Centromere/kinetochore protein zw10 middle" evidence="2">
    <location>
        <begin position="198"/>
        <end position="355"/>
    </location>
</feature>
<dbReference type="Pfam" id="PF20665">
    <property type="entry name" value="Zw10_middle"/>
    <property type="match status" value="1"/>
</dbReference>
<organism evidence="3 4">
    <name type="scientific">Panagrolaimus superbus</name>
    <dbReference type="NCBI Taxonomy" id="310955"/>
    <lineage>
        <taxon>Eukaryota</taxon>
        <taxon>Metazoa</taxon>
        <taxon>Ecdysozoa</taxon>
        <taxon>Nematoda</taxon>
        <taxon>Chromadorea</taxon>
        <taxon>Rhabditida</taxon>
        <taxon>Tylenchina</taxon>
        <taxon>Panagrolaimomorpha</taxon>
        <taxon>Panagrolaimoidea</taxon>
        <taxon>Panagrolaimidae</taxon>
        <taxon>Panagrolaimus</taxon>
    </lineage>
</organism>
<accession>A0A914Z278</accession>
<name>A0A914Z278_9BILA</name>
<dbReference type="WBParaSite" id="PSU_v2.g6187.t1">
    <property type="protein sequence ID" value="PSU_v2.g6187.t1"/>
    <property type="gene ID" value="PSU_v2.g6187"/>
</dbReference>
<protein>
    <submittedName>
        <fullName evidence="4">Exocyst complex component Sec10</fullName>
    </submittedName>
</protein>
<sequence length="373" mass="43126">MATKADSRIIKREIEMDPSQLDDKIANIRSQLDKEIHDVIHMVQQKHVEFLPQTMFLPIQFAVEQVITKVNASVNELQGVAAEIERQLDDIKESPRKKLDSINVILSKLNLIKEFEDLYVEINSENMSQPVELANLIVKCQEYLKSLAGKEVYEPLKKVLPGLSHSFDFRKGDIVRQLNHRFLDMIHYPSTGGKSYLQLFVSRNEIEKFNMELDAMRILGLLDEQLEHFADETLNTFVARVLDSRAPHDNLIKFEAFPDNYSIVIKKNITKADKIDPLKIFEVLTTFFNHLHQCFEVFFVDKIPLVQYLGNKFSTKLTEMIIKDCLTASVPNDDTEKDAYQTVIETANKFHGTMQVCFNISNIFFLITTIFNF</sequence>